<evidence type="ECO:0000313" key="1">
    <source>
        <dbReference type="EMBL" id="PYH90779.1"/>
    </source>
</evidence>
<dbReference type="VEuPathDB" id="FungiDB:BO71DRAFT_67470"/>
<accession>A0A319D174</accession>
<keyword evidence="2" id="KW-1185">Reference proteome</keyword>
<organism evidence="1 2">
    <name type="scientific">Aspergillus ellipticus CBS 707.79</name>
    <dbReference type="NCBI Taxonomy" id="1448320"/>
    <lineage>
        <taxon>Eukaryota</taxon>
        <taxon>Fungi</taxon>
        <taxon>Dikarya</taxon>
        <taxon>Ascomycota</taxon>
        <taxon>Pezizomycotina</taxon>
        <taxon>Eurotiomycetes</taxon>
        <taxon>Eurotiomycetidae</taxon>
        <taxon>Eurotiales</taxon>
        <taxon>Aspergillaceae</taxon>
        <taxon>Aspergillus</taxon>
        <taxon>Aspergillus subgen. Circumdati</taxon>
    </lineage>
</organism>
<evidence type="ECO:0000313" key="2">
    <source>
        <dbReference type="Proteomes" id="UP000247810"/>
    </source>
</evidence>
<protein>
    <submittedName>
        <fullName evidence="1">Uncharacterized protein</fullName>
    </submittedName>
</protein>
<reference evidence="1 2" key="1">
    <citation type="submission" date="2018-02" db="EMBL/GenBank/DDBJ databases">
        <title>The genomes of Aspergillus section Nigri reveals drivers in fungal speciation.</title>
        <authorList>
            <consortium name="DOE Joint Genome Institute"/>
            <person name="Vesth T.C."/>
            <person name="Nybo J."/>
            <person name="Theobald S."/>
            <person name="Brandl J."/>
            <person name="Frisvad J.C."/>
            <person name="Nielsen K.F."/>
            <person name="Lyhne E.K."/>
            <person name="Kogle M.E."/>
            <person name="Kuo A."/>
            <person name="Riley R."/>
            <person name="Clum A."/>
            <person name="Nolan M."/>
            <person name="Lipzen A."/>
            <person name="Salamov A."/>
            <person name="Henrissat B."/>
            <person name="Wiebenga A."/>
            <person name="De vries R.P."/>
            <person name="Grigoriev I.V."/>
            <person name="Mortensen U.H."/>
            <person name="Andersen M.R."/>
            <person name="Baker S.E."/>
        </authorList>
    </citation>
    <scope>NUCLEOTIDE SEQUENCE [LARGE SCALE GENOMIC DNA]</scope>
    <source>
        <strain evidence="1 2">CBS 707.79</strain>
    </source>
</reference>
<proteinExistence type="predicted"/>
<dbReference type="AlphaFoldDB" id="A0A319D174"/>
<sequence length="155" mass="17124">MDSTSLLFFSIYPHVASRSGEIGSVGLFTPSLSSFTASLPVRWPVRRQRRLSSLVVPLSNVLDGAFGRSQGCACHARILQVRDDIWAFFVSCGVLYCYHRLYSQYLGIYLVLDFLSFLVHSSGSGKSAACRPCNTVMLGSSHERGARIRPLFLAL</sequence>
<name>A0A319D174_9EURO</name>
<gene>
    <name evidence="1" type="ORF">BO71DRAFT_67470</name>
</gene>
<dbReference type="Proteomes" id="UP000247810">
    <property type="component" value="Unassembled WGS sequence"/>
</dbReference>
<dbReference type="EMBL" id="KZ825968">
    <property type="protein sequence ID" value="PYH90779.1"/>
    <property type="molecule type" value="Genomic_DNA"/>
</dbReference>